<dbReference type="Pfam" id="PF00589">
    <property type="entry name" value="Phage_integrase"/>
    <property type="match status" value="1"/>
</dbReference>
<name>A0A0H1R5U2_9HYPH</name>
<dbReference type="Proteomes" id="UP000035489">
    <property type="component" value="Unassembled WGS sequence"/>
</dbReference>
<proteinExistence type="inferred from homology"/>
<keyword evidence="3 5" id="KW-0238">DNA-binding</keyword>
<dbReference type="PROSITE" id="PS51900">
    <property type="entry name" value="CB"/>
    <property type="match status" value="1"/>
</dbReference>
<dbReference type="EMBL" id="LCYG01000081">
    <property type="protein sequence ID" value="KLK90513.1"/>
    <property type="molecule type" value="Genomic_DNA"/>
</dbReference>
<gene>
    <name evidence="8" type="ORF">AA309_25225</name>
</gene>
<dbReference type="RefSeq" id="WP_047191813.1">
    <property type="nucleotide sequence ID" value="NZ_LCYG01000081.1"/>
</dbReference>
<evidence type="ECO:0000256" key="1">
    <source>
        <dbReference type="ARBA" id="ARBA00008857"/>
    </source>
</evidence>
<dbReference type="InterPro" id="IPR025166">
    <property type="entry name" value="Integrase_DNA_bind_dom"/>
</dbReference>
<evidence type="ECO:0000256" key="3">
    <source>
        <dbReference type="ARBA" id="ARBA00023125"/>
    </source>
</evidence>
<dbReference type="PROSITE" id="PS51898">
    <property type="entry name" value="TYR_RECOMBINASE"/>
    <property type="match status" value="1"/>
</dbReference>
<dbReference type="Gene3D" id="1.10.150.130">
    <property type="match status" value="1"/>
</dbReference>
<dbReference type="GO" id="GO:0003677">
    <property type="term" value="F:DNA binding"/>
    <property type="evidence" value="ECO:0007669"/>
    <property type="project" value="UniProtKB-UniRule"/>
</dbReference>
<dbReference type="Pfam" id="PF13356">
    <property type="entry name" value="Arm-DNA-bind_3"/>
    <property type="match status" value="1"/>
</dbReference>
<evidence type="ECO:0000256" key="5">
    <source>
        <dbReference type="PROSITE-ProRule" id="PRU01248"/>
    </source>
</evidence>
<dbReference type="PANTHER" id="PTHR30629:SF2">
    <property type="entry name" value="PROPHAGE INTEGRASE INTS-RELATED"/>
    <property type="match status" value="1"/>
</dbReference>
<evidence type="ECO:0000313" key="9">
    <source>
        <dbReference type="Proteomes" id="UP000035489"/>
    </source>
</evidence>
<comment type="caution">
    <text evidence="8">The sequence shown here is derived from an EMBL/GenBank/DDBJ whole genome shotgun (WGS) entry which is preliminary data.</text>
</comment>
<sequence length="403" mass="45611">MASSDQPPIKLTKRVVDALAPTDKDRVIFDAELPGFGLKITPSGRKVFLVQYRYPPGRTGRIRRYTIGAYGESLTPDQARNIAVQVKGKLAHGIDPVTQRELLHAEAARAAQEKKRTMAITVEAIATTFVARHAKPRLRSWREYERMLRDYVLPDWGSRPITEIQRSDVATLLDAIEERRSAALADHVLAVIRKLFNWHAARDERFHSPLVKGMTRTSHTARARDRVLSDAEIRALWQSLQQIPYPFGPFVQLLLLTAQRRDEVAHMRWREIDRDLWTIPRERYKNGRANTVPLTEEVQSILAALPRSGEYVFSTIGRTPISGFSKAKAGIDRTSGVTGWRLHDLRRTARSLMSRAGISGEIAERVLGHTIPGVAGIYDRHDYVLEKRDALQKLAAEITRIVA</sequence>
<reference evidence="8 9" key="1">
    <citation type="submission" date="2015-05" db="EMBL/GenBank/DDBJ databases">
        <title>Draft genome sequence of Microvirga vignae strain BR3299, a novel nitrogen fixing bacteria isolated from Brazil semi-aired region.</title>
        <authorList>
            <person name="Zilli J.E."/>
            <person name="Passos S.R."/>
            <person name="Leite J."/>
            <person name="Baldani J.I."/>
            <person name="Xavier G.R."/>
            <person name="Rumjaneck N.G."/>
            <person name="Simoes-Araujo J.L."/>
        </authorList>
    </citation>
    <scope>NUCLEOTIDE SEQUENCE [LARGE SCALE GENOMIC DNA]</scope>
    <source>
        <strain evidence="8 9">BR3299</strain>
    </source>
</reference>
<dbReference type="CDD" id="cd00801">
    <property type="entry name" value="INT_P4_C"/>
    <property type="match status" value="1"/>
</dbReference>
<dbReference type="InterPro" id="IPR044068">
    <property type="entry name" value="CB"/>
</dbReference>
<dbReference type="Pfam" id="PF22022">
    <property type="entry name" value="Phage_int_M"/>
    <property type="match status" value="1"/>
</dbReference>
<keyword evidence="4" id="KW-0233">DNA recombination</keyword>
<keyword evidence="2" id="KW-0229">DNA integration</keyword>
<dbReference type="GO" id="GO:0006310">
    <property type="term" value="P:DNA recombination"/>
    <property type="evidence" value="ECO:0007669"/>
    <property type="project" value="UniProtKB-KW"/>
</dbReference>
<evidence type="ECO:0000256" key="4">
    <source>
        <dbReference type="ARBA" id="ARBA00023172"/>
    </source>
</evidence>
<protein>
    <recommendedName>
        <fullName evidence="10">Integrase</fullName>
    </recommendedName>
</protein>
<keyword evidence="9" id="KW-1185">Reference proteome</keyword>
<dbReference type="SUPFAM" id="SSF56349">
    <property type="entry name" value="DNA breaking-rejoining enzymes"/>
    <property type="match status" value="1"/>
</dbReference>
<dbReference type="OrthoDB" id="7615137at2"/>
<feature type="domain" description="Core-binding (CB)" evidence="7">
    <location>
        <begin position="120"/>
        <end position="200"/>
    </location>
</feature>
<evidence type="ECO:0000256" key="2">
    <source>
        <dbReference type="ARBA" id="ARBA00022908"/>
    </source>
</evidence>
<dbReference type="Gene3D" id="1.10.443.10">
    <property type="entry name" value="Intergrase catalytic core"/>
    <property type="match status" value="1"/>
</dbReference>
<dbReference type="PATRIC" id="fig|1225564.3.peg.6598"/>
<accession>A0A0H1R5U2</accession>
<dbReference type="PANTHER" id="PTHR30629">
    <property type="entry name" value="PROPHAGE INTEGRASE"/>
    <property type="match status" value="1"/>
</dbReference>
<dbReference type="InterPro" id="IPR053876">
    <property type="entry name" value="Phage_int_M"/>
</dbReference>
<dbReference type="InterPro" id="IPR013762">
    <property type="entry name" value="Integrase-like_cat_sf"/>
</dbReference>
<evidence type="ECO:0000259" key="7">
    <source>
        <dbReference type="PROSITE" id="PS51900"/>
    </source>
</evidence>
<evidence type="ECO:0000259" key="6">
    <source>
        <dbReference type="PROSITE" id="PS51898"/>
    </source>
</evidence>
<dbReference type="InterPro" id="IPR011010">
    <property type="entry name" value="DNA_brk_join_enz"/>
</dbReference>
<dbReference type="AlphaFoldDB" id="A0A0H1R5U2"/>
<evidence type="ECO:0000313" key="8">
    <source>
        <dbReference type="EMBL" id="KLK90513.1"/>
    </source>
</evidence>
<dbReference type="InterPro" id="IPR050808">
    <property type="entry name" value="Phage_Integrase"/>
</dbReference>
<dbReference type="InterPro" id="IPR010998">
    <property type="entry name" value="Integrase_recombinase_N"/>
</dbReference>
<dbReference type="Gene3D" id="3.30.160.390">
    <property type="entry name" value="Integrase, DNA-binding domain"/>
    <property type="match status" value="1"/>
</dbReference>
<feature type="domain" description="Tyr recombinase" evidence="6">
    <location>
        <begin position="223"/>
        <end position="392"/>
    </location>
</feature>
<evidence type="ECO:0008006" key="10">
    <source>
        <dbReference type="Google" id="ProtNLM"/>
    </source>
</evidence>
<dbReference type="InterPro" id="IPR002104">
    <property type="entry name" value="Integrase_catalytic"/>
</dbReference>
<dbReference type="GO" id="GO:0015074">
    <property type="term" value="P:DNA integration"/>
    <property type="evidence" value="ECO:0007669"/>
    <property type="project" value="UniProtKB-KW"/>
</dbReference>
<comment type="similarity">
    <text evidence="1">Belongs to the 'phage' integrase family.</text>
</comment>
<dbReference type="InterPro" id="IPR038488">
    <property type="entry name" value="Integrase_DNA-bd_sf"/>
</dbReference>
<organism evidence="8 9">
    <name type="scientific">Microvirga vignae</name>
    <dbReference type="NCBI Taxonomy" id="1225564"/>
    <lineage>
        <taxon>Bacteria</taxon>
        <taxon>Pseudomonadati</taxon>
        <taxon>Pseudomonadota</taxon>
        <taxon>Alphaproteobacteria</taxon>
        <taxon>Hyphomicrobiales</taxon>
        <taxon>Methylobacteriaceae</taxon>
        <taxon>Microvirga</taxon>
    </lineage>
</organism>